<dbReference type="PANTHER" id="PTHR34117:SF1">
    <property type="entry name" value="STYLE CELL-CYCLE INHIBITOR 1"/>
    <property type="match status" value="1"/>
</dbReference>
<reference evidence="2 3" key="1">
    <citation type="submission" date="2017-04" db="EMBL/GenBank/DDBJ databases">
        <title>Genome Sequence of the Model Brown-Rot Fungus Postia placenta SB12.</title>
        <authorList>
            <consortium name="DOE Joint Genome Institute"/>
            <person name="Gaskell J."/>
            <person name="Kersten P."/>
            <person name="Larrondo L.F."/>
            <person name="Canessa P."/>
            <person name="Martinez D."/>
            <person name="Hibbett D."/>
            <person name="Schmoll M."/>
            <person name="Kubicek C.P."/>
            <person name="Martinez A.T."/>
            <person name="Yadav J."/>
            <person name="Master E."/>
            <person name="Magnuson J.K."/>
            <person name="James T."/>
            <person name="Yaver D."/>
            <person name="Berka R."/>
            <person name="Labutti K."/>
            <person name="Lipzen A."/>
            <person name="Aerts A."/>
            <person name="Barry K."/>
            <person name="Henrissat B."/>
            <person name="Blanchette R."/>
            <person name="Grigoriev I."/>
            <person name="Cullen D."/>
        </authorList>
    </citation>
    <scope>NUCLEOTIDE SEQUENCE [LARGE SCALE GENOMIC DNA]</scope>
    <source>
        <strain evidence="2 3">MAD-698-R-SB12</strain>
    </source>
</reference>
<organism evidence="2 3">
    <name type="scientific">Postia placenta MAD-698-R-SB12</name>
    <dbReference type="NCBI Taxonomy" id="670580"/>
    <lineage>
        <taxon>Eukaryota</taxon>
        <taxon>Fungi</taxon>
        <taxon>Dikarya</taxon>
        <taxon>Basidiomycota</taxon>
        <taxon>Agaricomycotina</taxon>
        <taxon>Agaricomycetes</taxon>
        <taxon>Polyporales</taxon>
        <taxon>Adustoporiaceae</taxon>
        <taxon>Rhodonia</taxon>
    </lineage>
</organism>
<evidence type="ECO:0000313" key="2">
    <source>
        <dbReference type="EMBL" id="OSX66793.1"/>
    </source>
</evidence>
<name>A0A1X6NEJ7_9APHY</name>
<protein>
    <recommendedName>
        <fullName evidence="4">Splicing arginine serine-rich 12</fullName>
    </recommendedName>
</protein>
<feature type="region of interest" description="Disordered" evidence="1">
    <location>
        <begin position="131"/>
        <end position="249"/>
    </location>
</feature>
<dbReference type="InterPro" id="IPR044688">
    <property type="entry name" value="SCI-1-like"/>
</dbReference>
<dbReference type="EMBL" id="KZ110591">
    <property type="protein sequence ID" value="OSX66793.1"/>
    <property type="molecule type" value="Genomic_DNA"/>
</dbReference>
<sequence>MPSHRRRSYSPDRSRTPSRERDRSRSRSPERSVPLPSGATPISESDYFVKNDEFRVWLKDDKRKYFDELTSERSRKYFRKFVKAWNRGKLPKFLYSGIDVSSASSQTGYRWSFASKASSADNAALQAARDEVGAATYKRPSRPGLPSGSAGGRVQGPTLPSQADLTFAREAADEHRAAERDYGRKRERKEVKERVEEMVGPKEAGREGMLEKKRVQRESDRAFRERGDEGLEVDESTLMGGGDSFKERIARRDMARKRFDEKRHGPRDDRTTAIRERADAIREKDKATMDMFMQMAKQKFG</sequence>
<feature type="compositionally biased region" description="Basic and acidic residues" evidence="1">
    <location>
        <begin position="170"/>
        <end position="229"/>
    </location>
</feature>
<dbReference type="AlphaFoldDB" id="A0A1X6NEJ7"/>
<accession>A0A1X6NEJ7</accession>
<evidence type="ECO:0000256" key="1">
    <source>
        <dbReference type="SAM" id="MobiDB-lite"/>
    </source>
</evidence>
<evidence type="ECO:0000313" key="3">
    <source>
        <dbReference type="Proteomes" id="UP000194127"/>
    </source>
</evidence>
<evidence type="ECO:0008006" key="4">
    <source>
        <dbReference type="Google" id="ProtNLM"/>
    </source>
</evidence>
<keyword evidence="3" id="KW-1185">Reference proteome</keyword>
<dbReference type="OrthoDB" id="2139939at2759"/>
<dbReference type="Proteomes" id="UP000194127">
    <property type="component" value="Unassembled WGS sequence"/>
</dbReference>
<dbReference type="PANTHER" id="PTHR34117">
    <property type="entry name" value="STYLE CELL-CYCLE INHIBITOR 1"/>
    <property type="match status" value="1"/>
</dbReference>
<dbReference type="RefSeq" id="XP_024343587.1">
    <property type="nucleotide sequence ID" value="XM_024481723.1"/>
</dbReference>
<dbReference type="GeneID" id="36326673"/>
<proteinExistence type="predicted"/>
<gene>
    <name evidence="2" type="ORF">POSPLADRAFT_1063784</name>
</gene>
<feature type="compositionally biased region" description="Basic and acidic residues" evidence="1">
    <location>
        <begin position="9"/>
        <end position="30"/>
    </location>
</feature>
<feature type="region of interest" description="Disordered" evidence="1">
    <location>
        <begin position="1"/>
        <end position="44"/>
    </location>
</feature>